<organism evidence="1 2">
    <name type="scientific">Nitrosospira multiformis</name>
    <dbReference type="NCBI Taxonomy" id="1231"/>
    <lineage>
        <taxon>Bacteria</taxon>
        <taxon>Pseudomonadati</taxon>
        <taxon>Pseudomonadota</taxon>
        <taxon>Betaproteobacteria</taxon>
        <taxon>Nitrosomonadales</taxon>
        <taxon>Nitrosomonadaceae</taxon>
        <taxon>Nitrosospira</taxon>
    </lineage>
</organism>
<dbReference type="Proteomes" id="UP000183898">
    <property type="component" value="Unassembled WGS sequence"/>
</dbReference>
<dbReference type="AlphaFoldDB" id="A0A1H8IVQ0"/>
<sequence>MMPVHIVRPIGKHERIPAYSTDELLRGVCHLTIVPDLAALRAASLKGYQNEGGQKGVQTKQARSRAKFELNKRDIYAMLAEKRCFGSIARNFCIGTRQLRKYLKEEESK</sequence>
<evidence type="ECO:0008006" key="3">
    <source>
        <dbReference type="Google" id="ProtNLM"/>
    </source>
</evidence>
<gene>
    <name evidence="1" type="ORF">SAMN05216404_106203</name>
</gene>
<dbReference type="RefSeq" id="WP_074746401.1">
    <property type="nucleotide sequence ID" value="NZ_FOCT01000006.1"/>
</dbReference>
<reference evidence="1 2" key="1">
    <citation type="submission" date="2016-10" db="EMBL/GenBank/DDBJ databases">
        <authorList>
            <person name="de Groot N.N."/>
        </authorList>
    </citation>
    <scope>NUCLEOTIDE SEQUENCE [LARGE SCALE GENOMIC DNA]</scope>
    <source>
        <strain evidence="1 2">Nl18</strain>
    </source>
</reference>
<dbReference type="EMBL" id="FOCT01000006">
    <property type="protein sequence ID" value="SEN72703.1"/>
    <property type="molecule type" value="Genomic_DNA"/>
</dbReference>
<protein>
    <recommendedName>
        <fullName evidence="3">Mor transcription activator family protein</fullName>
    </recommendedName>
</protein>
<name>A0A1H8IVQ0_9PROT</name>
<accession>A0A1H8IVQ0</accession>
<proteinExistence type="predicted"/>
<evidence type="ECO:0000313" key="1">
    <source>
        <dbReference type="EMBL" id="SEN72703.1"/>
    </source>
</evidence>
<evidence type="ECO:0000313" key="2">
    <source>
        <dbReference type="Proteomes" id="UP000183898"/>
    </source>
</evidence>